<reference evidence="11" key="1">
    <citation type="journal article" date="2008" name="Science">
        <title>Massive horizontal gene transfer in bdelloid rotifers.</title>
        <authorList>
            <person name="Gladyshev E.A."/>
            <person name="Meselson M.S."/>
            <person name="Arkhipova I.R."/>
        </authorList>
    </citation>
    <scope>NUCLEOTIDE SEQUENCE</scope>
</reference>
<keyword evidence="4 9" id="KW-1133">Transmembrane helix</keyword>
<proteinExistence type="inferred from homology"/>
<keyword evidence="2 8" id="KW-0813">Transport</keyword>
<dbReference type="SUPFAM" id="SSF81324">
    <property type="entry name" value="Voltage-gated potassium channels"/>
    <property type="match status" value="1"/>
</dbReference>
<evidence type="ECO:0000256" key="7">
    <source>
        <dbReference type="ARBA" id="ARBA00023303"/>
    </source>
</evidence>
<accession>B3G4J5</accession>
<keyword evidence="3 8" id="KW-0812">Transmembrane</keyword>
<feature type="transmembrane region" description="Helical" evidence="9">
    <location>
        <begin position="88"/>
        <end position="106"/>
    </location>
</feature>
<evidence type="ECO:0000313" key="11">
    <source>
        <dbReference type="EMBL" id="ACD54734.1"/>
    </source>
</evidence>
<dbReference type="GO" id="GO:0016020">
    <property type="term" value="C:membrane"/>
    <property type="evidence" value="ECO:0007669"/>
    <property type="project" value="UniProtKB-SubCell"/>
</dbReference>
<feature type="transmembrane region" description="Helical" evidence="9">
    <location>
        <begin position="337"/>
        <end position="357"/>
    </location>
</feature>
<feature type="transmembrane region" description="Helical" evidence="9">
    <location>
        <begin position="306"/>
        <end position="325"/>
    </location>
</feature>
<organism evidence="11">
    <name type="scientific">Adineta vaga</name>
    <name type="common">Rotifer</name>
    <name type="synonym">Callidina vaga</name>
    <dbReference type="NCBI Taxonomy" id="104782"/>
    <lineage>
        <taxon>Eukaryota</taxon>
        <taxon>Metazoa</taxon>
        <taxon>Spiralia</taxon>
        <taxon>Gnathifera</taxon>
        <taxon>Rotifera</taxon>
        <taxon>Eurotatoria</taxon>
        <taxon>Bdelloidea</taxon>
        <taxon>Adinetida</taxon>
        <taxon>Adinetidae</taxon>
        <taxon>Adineta</taxon>
    </lineage>
</organism>
<comment type="subcellular location">
    <subcellularLocation>
        <location evidence="1">Membrane</location>
        <topology evidence="1">Multi-pass membrane protein</topology>
    </subcellularLocation>
</comment>
<evidence type="ECO:0000256" key="1">
    <source>
        <dbReference type="ARBA" id="ARBA00004141"/>
    </source>
</evidence>
<feature type="transmembrane region" description="Helical" evidence="9">
    <location>
        <begin position="126"/>
        <end position="147"/>
    </location>
</feature>
<feature type="transmembrane region" description="Helical" evidence="9">
    <location>
        <begin position="168"/>
        <end position="190"/>
    </location>
</feature>
<feature type="transmembrane region" description="Helical" evidence="9">
    <location>
        <begin position="210"/>
        <end position="233"/>
    </location>
</feature>
<dbReference type="AlphaFoldDB" id="B3G4J5"/>
<feature type="transmembrane region" description="Helical" evidence="9">
    <location>
        <begin position="277"/>
        <end position="294"/>
    </location>
</feature>
<keyword evidence="5 8" id="KW-0406">Ion transport</keyword>
<evidence type="ECO:0000256" key="4">
    <source>
        <dbReference type="ARBA" id="ARBA00022989"/>
    </source>
</evidence>
<feature type="domain" description="Potassium channel" evidence="10">
    <location>
        <begin position="283"/>
        <end position="360"/>
    </location>
</feature>
<comment type="similarity">
    <text evidence="8">Belongs to the two pore domain potassium channel (TC 1.A.1.8) family.</text>
</comment>
<evidence type="ECO:0000256" key="8">
    <source>
        <dbReference type="RuleBase" id="RU003857"/>
    </source>
</evidence>
<name>B3G4J5_ADIVA</name>
<keyword evidence="7 8" id="KW-0407">Ion channel</keyword>
<evidence type="ECO:0000256" key="5">
    <source>
        <dbReference type="ARBA" id="ARBA00023065"/>
    </source>
</evidence>
<dbReference type="InterPro" id="IPR003280">
    <property type="entry name" value="2pore_dom_K_chnl"/>
</dbReference>
<evidence type="ECO:0000256" key="3">
    <source>
        <dbReference type="ARBA" id="ARBA00022692"/>
    </source>
</evidence>
<dbReference type="PRINTS" id="PR01333">
    <property type="entry name" value="2POREKCHANEL"/>
</dbReference>
<dbReference type="PANTHER" id="PTHR10153">
    <property type="entry name" value="SMALL CONDUCTANCE CALCIUM-ACTIVATED POTASSIUM CHANNEL"/>
    <property type="match status" value="1"/>
</dbReference>
<dbReference type="InterPro" id="IPR015449">
    <property type="entry name" value="K_chnl_Ca-activ_SK"/>
</dbReference>
<evidence type="ECO:0000256" key="9">
    <source>
        <dbReference type="SAM" id="Phobius"/>
    </source>
</evidence>
<dbReference type="InterPro" id="IPR013099">
    <property type="entry name" value="K_chnl_dom"/>
</dbReference>
<dbReference type="Pfam" id="PF03530">
    <property type="entry name" value="SK_channel"/>
    <property type="match status" value="1"/>
</dbReference>
<evidence type="ECO:0000256" key="2">
    <source>
        <dbReference type="ARBA" id="ARBA00022448"/>
    </source>
</evidence>
<dbReference type="GO" id="GO:0016286">
    <property type="term" value="F:small conductance calcium-activated potassium channel activity"/>
    <property type="evidence" value="ECO:0007669"/>
    <property type="project" value="InterPro"/>
</dbReference>
<sequence length="492" mass="56364">MDFDKNSNEPLIPNLIIKTNHITSNDETSLTSTIISMNSNVRRSLTKEEKTTYPKKSKKLTNSESNHILADVSHRLTKRKQLQERCSLVNDIMCFIALLGIVLMIWENELTFVSSDHLETNMTWSIKLIITLSTIVLIALIIYYHYLDMVLFSVNKSLQYWYVALTRSRFILIIIEILICAIHPFPRGFLNNYESVSNLNNITATLSPSGTIPLSFIPIDVALGLPMFARLYLLCRTITFHSHFLRDSSSRSIGYLNKVPINFAFIMKAYIEQSPTFSLGTFCLLIVTMGSWSFRACNYTSSYRHLPMMNSVWLFFTLFTTVGYGDLIPTTYCGRGVATLTALTGVTVSAFLIAVLSQKLLLSRWEKYIYNFVLNIELAKSHKALAVNIIHHGWKMWRLKNLGRIRSIEYLRLEKQFFASISAVHEIKRTRLQMTDNTVGLPEMMVIQRDTNDRSIEVEAKMASIESRMSHVENMLQNIQNSLQTLVSQKST</sequence>
<dbReference type="EMBL" id="EU643483">
    <property type="protein sequence ID" value="ACD54734.1"/>
    <property type="molecule type" value="Genomic_DNA"/>
</dbReference>
<dbReference type="Gene3D" id="1.10.287.70">
    <property type="match status" value="2"/>
</dbReference>
<protein>
    <submittedName>
        <fullName evidence="11">Small conductance calcium-activated potassium channel-like protein</fullName>
    </submittedName>
</protein>
<keyword evidence="6 9" id="KW-0472">Membrane</keyword>
<dbReference type="Pfam" id="PF07885">
    <property type="entry name" value="Ion_trans_2"/>
    <property type="match status" value="1"/>
</dbReference>
<evidence type="ECO:0000256" key="6">
    <source>
        <dbReference type="ARBA" id="ARBA00023136"/>
    </source>
</evidence>
<evidence type="ECO:0000259" key="10">
    <source>
        <dbReference type="Pfam" id="PF07885"/>
    </source>
</evidence>